<dbReference type="SUPFAM" id="SSF53067">
    <property type="entry name" value="Actin-like ATPase domain"/>
    <property type="match status" value="1"/>
</dbReference>
<keyword evidence="3" id="KW-1185">Reference proteome</keyword>
<dbReference type="InterPro" id="IPR049874">
    <property type="entry name" value="ROK_cs"/>
</dbReference>
<dbReference type="RefSeq" id="WP_007365636.1">
    <property type="nucleotide sequence ID" value="NZ_ACLR01000179.1"/>
</dbReference>
<dbReference type="GO" id="GO:0004340">
    <property type="term" value="F:glucokinase activity"/>
    <property type="evidence" value="ECO:0007669"/>
    <property type="project" value="UniProtKB-EC"/>
</dbReference>
<dbReference type="InterPro" id="IPR000600">
    <property type="entry name" value="ROK"/>
</dbReference>
<evidence type="ECO:0000313" key="2">
    <source>
        <dbReference type="EMBL" id="EEK16457.1"/>
    </source>
</evidence>
<protein>
    <submittedName>
        <fullName evidence="2">ROK family protein</fullName>
        <ecNumber evidence="2">2.7.1.2</ecNumber>
    </submittedName>
</protein>
<name>C2MCP7_9PORP</name>
<dbReference type="PROSITE" id="PS01125">
    <property type="entry name" value="ROK"/>
    <property type="match status" value="1"/>
</dbReference>
<dbReference type="EC" id="2.7.1.2" evidence="2"/>
<keyword evidence="2" id="KW-0808">Transferase</keyword>
<proteinExistence type="inferred from homology"/>
<evidence type="ECO:0000256" key="1">
    <source>
        <dbReference type="ARBA" id="ARBA00006479"/>
    </source>
</evidence>
<dbReference type="EMBL" id="ACLR01000179">
    <property type="protein sequence ID" value="EEK16457.1"/>
    <property type="molecule type" value="Genomic_DNA"/>
</dbReference>
<dbReference type="PANTHER" id="PTHR18964:SF149">
    <property type="entry name" value="BIFUNCTIONAL UDP-N-ACETYLGLUCOSAMINE 2-EPIMERASE_N-ACETYLMANNOSAMINE KINASE"/>
    <property type="match status" value="1"/>
</dbReference>
<comment type="similarity">
    <text evidence="1">Belongs to the ROK (NagC/XylR) family.</text>
</comment>
<dbReference type="STRING" id="596327.PORUE0001_1729"/>
<gene>
    <name evidence="2" type="primary">glcK</name>
    <name evidence="2" type="ORF">PORUE0001_1729</name>
</gene>
<reference evidence="2 3" key="1">
    <citation type="submission" date="2009-04" db="EMBL/GenBank/DDBJ databases">
        <authorList>
            <person name="Sebastian Y."/>
            <person name="Madupu R."/>
            <person name="Durkin A.S."/>
            <person name="Torralba M."/>
            <person name="Methe B."/>
            <person name="Sutton G.G."/>
            <person name="Strausberg R.L."/>
            <person name="Nelson K.E."/>
        </authorList>
    </citation>
    <scope>NUCLEOTIDE SEQUENCE [LARGE SCALE GENOMIC DNA]</scope>
    <source>
        <strain evidence="2 3">60-3</strain>
    </source>
</reference>
<dbReference type="PANTHER" id="PTHR18964">
    <property type="entry name" value="ROK (REPRESSOR, ORF, KINASE) FAMILY"/>
    <property type="match status" value="1"/>
</dbReference>
<dbReference type="InterPro" id="IPR043129">
    <property type="entry name" value="ATPase_NBD"/>
</dbReference>
<sequence length="322" mass="33483">MALYLGIDIGGTNTELGIVDEEGQIVSSQTLSTKQHGGSFADYITALSLQINQMVADPALSGKVVGIGIGAPNANYFSGCIEEAVNLPWAGSSPIVAELSAQTGLPVVLDNDANASALGEHSYGAARGLDHFVEITLGTGVGSGIYADGRLIRGYQGKAGELGHIAVGEPHQRCGCGRYGCLEASVAAPAVARRAVSLKKLCLEQGMWSELCDIPDEQLTSKVVAEVALATGDSIARQVFDETGEILGRALAQFACFSAPQAFVLFGGVAQCGDLLLRPVRTAFDQALLHIYRGSIEIRLSALPKGQAAVLGAASLARERDL</sequence>
<comment type="caution">
    <text evidence="2">The sequence shown here is derived from an EMBL/GenBank/DDBJ whole genome shotgun (WGS) entry which is preliminary data.</text>
</comment>
<organism evidence="2 3">
    <name type="scientific">Porphyromonas uenonis 60-3</name>
    <dbReference type="NCBI Taxonomy" id="596327"/>
    <lineage>
        <taxon>Bacteria</taxon>
        <taxon>Pseudomonadati</taxon>
        <taxon>Bacteroidota</taxon>
        <taxon>Bacteroidia</taxon>
        <taxon>Bacteroidales</taxon>
        <taxon>Porphyromonadaceae</taxon>
        <taxon>Porphyromonas</taxon>
    </lineage>
</organism>
<dbReference type="OrthoDB" id="9810372at2"/>
<dbReference type="Proteomes" id="UP000003303">
    <property type="component" value="Unassembled WGS sequence"/>
</dbReference>
<dbReference type="Gene3D" id="3.30.420.40">
    <property type="match status" value="2"/>
</dbReference>
<dbReference type="Pfam" id="PF00480">
    <property type="entry name" value="ROK"/>
    <property type="match status" value="1"/>
</dbReference>
<dbReference type="CDD" id="cd23763">
    <property type="entry name" value="ASKHA_ATPase_ROK"/>
    <property type="match status" value="1"/>
</dbReference>
<dbReference type="AlphaFoldDB" id="C2MCP7"/>
<accession>C2MCP7</accession>
<dbReference type="eggNOG" id="COG1940">
    <property type="taxonomic scope" value="Bacteria"/>
</dbReference>
<evidence type="ECO:0000313" key="3">
    <source>
        <dbReference type="Proteomes" id="UP000003303"/>
    </source>
</evidence>